<dbReference type="Pfam" id="PF00560">
    <property type="entry name" value="LRR_1"/>
    <property type="match status" value="2"/>
</dbReference>
<dbReference type="PANTHER" id="PTHR47186">
    <property type="entry name" value="LEUCINE-RICH REPEAT-CONTAINING PROTEIN 57"/>
    <property type="match status" value="1"/>
</dbReference>
<proteinExistence type="predicted"/>
<feature type="non-terminal residue" evidence="4">
    <location>
        <position position="1"/>
    </location>
</feature>
<keyword evidence="1" id="KW-0433">Leucine-rich repeat</keyword>
<accession>A0A0F9Q8G9</accession>
<feature type="domain" description="Disease resistance R13L4/SHOC-2-like LRR" evidence="3">
    <location>
        <begin position="231"/>
        <end position="313"/>
    </location>
</feature>
<dbReference type="InterPro" id="IPR001611">
    <property type="entry name" value="Leu-rich_rpt"/>
</dbReference>
<dbReference type="SUPFAM" id="SSF52058">
    <property type="entry name" value="L domain-like"/>
    <property type="match status" value="1"/>
</dbReference>
<dbReference type="SMART" id="SM00369">
    <property type="entry name" value="LRR_TYP"/>
    <property type="match status" value="7"/>
</dbReference>
<sequence length="406" mass="46417">YKNNPDEYRFNIFHVHGFLENPDSKIILSEIGYFTLFEYNSLWNNEIQLKFFGNNNCLLIGLSIKDPNLRRLLFKRVKRFQYLINKPNILPHYAFLKRIDKKDFFGGDISDGYGNGPYVENFLRMYYNLKEISYLRFGINVIWYEEHEDLSNILNQISKIILNQILKIINFKGVQIPQIQADVLQELEDQLGKQFNLVNKVERNTKMGFSIENNQIMEIGLHDCGVTTLPESISNLKSLTYLNLKDNQLMTLPESISNLKSLTGLSLVNNQLTTLPESIGNLNSLKTLLVGSNKLMTLPESIGNLSSLQTLSLNDNKLTTLPESITKLISLQTLSLNDNKLTTLPESITKLTSLQILYLRNNELITLPESIGNLKSLKTLGLIDNNLTTLPESIKILERSGVHIYI</sequence>
<reference evidence="4" key="1">
    <citation type="journal article" date="2015" name="Nature">
        <title>Complex archaea that bridge the gap between prokaryotes and eukaryotes.</title>
        <authorList>
            <person name="Spang A."/>
            <person name="Saw J.H."/>
            <person name="Jorgensen S.L."/>
            <person name="Zaremba-Niedzwiedzka K."/>
            <person name="Martijn J."/>
            <person name="Lind A.E."/>
            <person name="van Eijk R."/>
            <person name="Schleper C."/>
            <person name="Guy L."/>
            <person name="Ettema T.J."/>
        </authorList>
    </citation>
    <scope>NUCLEOTIDE SEQUENCE</scope>
</reference>
<evidence type="ECO:0000259" key="3">
    <source>
        <dbReference type="Pfam" id="PF23598"/>
    </source>
</evidence>
<evidence type="ECO:0000256" key="2">
    <source>
        <dbReference type="ARBA" id="ARBA00022737"/>
    </source>
</evidence>
<dbReference type="SMART" id="SM00364">
    <property type="entry name" value="LRR_BAC"/>
    <property type="match status" value="7"/>
</dbReference>
<organism evidence="4">
    <name type="scientific">marine sediment metagenome</name>
    <dbReference type="NCBI Taxonomy" id="412755"/>
    <lineage>
        <taxon>unclassified sequences</taxon>
        <taxon>metagenomes</taxon>
        <taxon>ecological metagenomes</taxon>
    </lineage>
</organism>
<dbReference type="PANTHER" id="PTHR47186:SF61">
    <property type="entry name" value="LEUCINE-RICH REPEAT-CONTAINING PROTEIN 57-RELATED"/>
    <property type="match status" value="1"/>
</dbReference>
<name>A0A0F9Q8G9_9ZZZZ</name>
<gene>
    <name evidence="4" type="ORF">LCGC14_0804470</name>
</gene>
<dbReference type="Pfam" id="PF13289">
    <property type="entry name" value="SIR2_2"/>
    <property type="match status" value="1"/>
</dbReference>
<comment type="caution">
    <text evidence="4">The sequence shown here is derived from an EMBL/GenBank/DDBJ whole genome shotgun (WGS) entry which is preliminary data.</text>
</comment>
<dbReference type="InterPro" id="IPR055414">
    <property type="entry name" value="LRR_R13L4/SHOC2-like"/>
</dbReference>
<evidence type="ECO:0000256" key="1">
    <source>
        <dbReference type="ARBA" id="ARBA00022614"/>
    </source>
</evidence>
<keyword evidence="2" id="KW-0677">Repeat</keyword>
<dbReference type="Gene3D" id="3.80.10.10">
    <property type="entry name" value="Ribonuclease Inhibitor"/>
    <property type="match status" value="1"/>
</dbReference>
<dbReference type="SMART" id="SM00365">
    <property type="entry name" value="LRR_SD22"/>
    <property type="match status" value="5"/>
</dbReference>
<protein>
    <recommendedName>
        <fullName evidence="3">Disease resistance R13L4/SHOC-2-like LRR domain-containing protein</fullName>
    </recommendedName>
</protein>
<dbReference type="Pfam" id="PF23598">
    <property type="entry name" value="LRR_14"/>
    <property type="match status" value="1"/>
</dbReference>
<dbReference type="InterPro" id="IPR032675">
    <property type="entry name" value="LRR_dom_sf"/>
</dbReference>
<dbReference type="PROSITE" id="PS51450">
    <property type="entry name" value="LRR"/>
    <property type="match status" value="3"/>
</dbReference>
<dbReference type="InterPro" id="IPR003591">
    <property type="entry name" value="Leu-rich_rpt_typical-subtyp"/>
</dbReference>
<dbReference type="EMBL" id="LAZR01002185">
    <property type="protein sequence ID" value="KKN33357.1"/>
    <property type="molecule type" value="Genomic_DNA"/>
</dbReference>
<dbReference type="AlphaFoldDB" id="A0A0F9Q8G9"/>
<evidence type="ECO:0000313" key="4">
    <source>
        <dbReference type="EMBL" id="KKN33357.1"/>
    </source>
</evidence>